<keyword evidence="1" id="KW-1133">Transmembrane helix</keyword>
<feature type="transmembrane region" description="Helical" evidence="1">
    <location>
        <begin position="59"/>
        <end position="78"/>
    </location>
</feature>
<gene>
    <name evidence="2" type="ORF">SAMN05661077_0745</name>
</gene>
<keyword evidence="1" id="KW-0812">Transmembrane</keyword>
<proteinExistence type="predicted"/>
<feature type="transmembrane region" description="Helical" evidence="1">
    <location>
        <begin position="34"/>
        <end position="53"/>
    </location>
</feature>
<keyword evidence="1" id="KW-0472">Membrane</keyword>
<dbReference type="NCBIfam" id="NF033634">
    <property type="entry name" value="SLATT_1"/>
    <property type="match status" value="1"/>
</dbReference>
<keyword evidence="3" id="KW-1185">Reference proteome</keyword>
<dbReference type="EMBL" id="FMUN01000002">
    <property type="protein sequence ID" value="SCX92921.1"/>
    <property type="molecule type" value="Genomic_DNA"/>
</dbReference>
<evidence type="ECO:0000256" key="1">
    <source>
        <dbReference type="SAM" id="Phobius"/>
    </source>
</evidence>
<reference evidence="3" key="1">
    <citation type="submission" date="2016-10" db="EMBL/GenBank/DDBJ databases">
        <authorList>
            <person name="Varghese N."/>
        </authorList>
    </citation>
    <scope>NUCLEOTIDE SEQUENCE [LARGE SCALE GENOMIC DNA]</scope>
    <source>
        <strain evidence="3">HL 19</strain>
    </source>
</reference>
<dbReference type="InterPro" id="IPR025325">
    <property type="entry name" value="DUF4231"/>
</dbReference>
<dbReference type="RefSeq" id="WP_074471241.1">
    <property type="nucleotide sequence ID" value="NZ_FMUN01000002.1"/>
</dbReference>
<name>A0A1G5BS06_9GAMM</name>
<evidence type="ECO:0000313" key="3">
    <source>
        <dbReference type="Proteomes" id="UP000183104"/>
    </source>
</evidence>
<dbReference type="AlphaFoldDB" id="A0A1G5BS06"/>
<protein>
    <recommendedName>
        <fullName evidence="4">DUF4231 domain-containing protein</fullName>
    </recommendedName>
</protein>
<evidence type="ECO:0000313" key="2">
    <source>
        <dbReference type="EMBL" id="SCX92921.1"/>
    </source>
</evidence>
<dbReference type="Proteomes" id="UP000183104">
    <property type="component" value="Unassembled WGS sequence"/>
</dbReference>
<dbReference type="Pfam" id="PF14015">
    <property type="entry name" value="DUF4231"/>
    <property type="match status" value="1"/>
</dbReference>
<accession>A0A1G5BS06</accession>
<sequence>MNAEEYLKDRVEDQINWYDRKSQSNQRWFKRLRVGEIVCAVSIPFLSGNIHVYQDNISVIVGGLGLIVACIAGLLGLYQFQEHWIEYRTTCESLKKEKYMFLTCSDPYDCEDEERLQMLVHRVEALISKENTNWTQYMTQAKEEKRNG</sequence>
<dbReference type="OrthoDB" id="9791874at2"/>
<evidence type="ECO:0008006" key="4">
    <source>
        <dbReference type="Google" id="ProtNLM"/>
    </source>
</evidence>
<organism evidence="2 3">
    <name type="scientific">Thiohalorhabdus denitrificans</name>
    <dbReference type="NCBI Taxonomy" id="381306"/>
    <lineage>
        <taxon>Bacteria</taxon>
        <taxon>Pseudomonadati</taxon>
        <taxon>Pseudomonadota</taxon>
        <taxon>Gammaproteobacteria</taxon>
        <taxon>Thiohalorhabdales</taxon>
        <taxon>Thiohalorhabdaceae</taxon>
        <taxon>Thiohalorhabdus</taxon>
    </lineage>
</organism>